<dbReference type="Proteomes" id="UP000482960">
    <property type="component" value="Unassembled WGS sequence"/>
</dbReference>
<evidence type="ECO:0000313" key="5">
    <source>
        <dbReference type="Proteomes" id="UP000482960"/>
    </source>
</evidence>
<dbReference type="PANTHER" id="PTHR35807:SF1">
    <property type="entry name" value="TRANSCRIPTIONAL REGULATOR REDD"/>
    <property type="match status" value="1"/>
</dbReference>
<evidence type="ECO:0000256" key="2">
    <source>
        <dbReference type="ARBA" id="ARBA00023163"/>
    </source>
</evidence>
<dbReference type="GO" id="GO:0003677">
    <property type="term" value="F:DNA binding"/>
    <property type="evidence" value="ECO:0007669"/>
    <property type="project" value="TreeGrafter"/>
</dbReference>
<keyword evidence="5" id="KW-1185">Reference proteome</keyword>
<dbReference type="SMART" id="SM01043">
    <property type="entry name" value="BTAD"/>
    <property type="match status" value="1"/>
</dbReference>
<evidence type="ECO:0000256" key="1">
    <source>
        <dbReference type="ARBA" id="ARBA00023015"/>
    </source>
</evidence>
<gene>
    <name evidence="4" type="ORF">Prum_009160</name>
</gene>
<dbReference type="InterPro" id="IPR011990">
    <property type="entry name" value="TPR-like_helical_dom_sf"/>
</dbReference>
<dbReference type="RefSeq" id="WP_246277632.1">
    <property type="nucleotide sequence ID" value="NZ_BLPG01000001.1"/>
</dbReference>
<dbReference type="EMBL" id="BLPG01000001">
    <property type="protein sequence ID" value="GFJ87274.1"/>
    <property type="molecule type" value="Genomic_DNA"/>
</dbReference>
<reference evidence="4 5" key="1">
    <citation type="submission" date="2020-03" db="EMBL/GenBank/DDBJ databases">
        <title>Whole genome shotgun sequence of Phytohabitans rumicis NBRC 108638.</title>
        <authorList>
            <person name="Komaki H."/>
            <person name="Tamura T."/>
        </authorList>
    </citation>
    <scope>NUCLEOTIDE SEQUENCE [LARGE SCALE GENOMIC DNA]</scope>
    <source>
        <strain evidence="4 5">NBRC 108638</strain>
    </source>
</reference>
<organism evidence="4 5">
    <name type="scientific">Phytohabitans rumicis</name>
    <dbReference type="NCBI Taxonomy" id="1076125"/>
    <lineage>
        <taxon>Bacteria</taxon>
        <taxon>Bacillati</taxon>
        <taxon>Actinomycetota</taxon>
        <taxon>Actinomycetes</taxon>
        <taxon>Micromonosporales</taxon>
        <taxon>Micromonosporaceae</taxon>
    </lineage>
</organism>
<protein>
    <recommendedName>
        <fullName evidence="3">Bacterial transcriptional activator domain-containing protein</fullName>
    </recommendedName>
</protein>
<dbReference type="GO" id="GO:0006355">
    <property type="term" value="P:regulation of DNA-templated transcription"/>
    <property type="evidence" value="ECO:0007669"/>
    <property type="project" value="TreeGrafter"/>
</dbReference>
<feature type="domain" description="Bacterial transcriptional activator" evidence="3">
    <location>
        <begin position="37"/>
        <end position="178"/>
    </location>
</feature>
<comment type="caution">
    <text evidence="4">The sequence shown here is derived from an EMBL/GenBank/DDBJ whole genome shotgun (WGS) entry which is preliminary data.</text>
</comment>
<dbReference type="InterPro" id="IPR027417">
    <property type="entry name" value="P-loop_NTPase"/>
</dbReference>
<evidence type="ECO:0000259" key="3">
    <source>
        <dbReference type="SMART" id="SM01043"/>
    </source>
</evidence>
<proteinExistence type="predicted"/>
<dbReference type="CDD" id="cd15831">
    <property type="entry name" value="BTAD"/>
    <property type="match status" value="1"/>
</dbReference>
<dbReference type="SUPFAM" id="SSF52540">
    <property type="entry name" value="P-loop containing nucleoside triphosphate hydrolases"/>
    <property type="match status" value="1"/>
</dbReference>
<keyword evidence="1" id="KW-0805">Transcription regulation</keyword>
<accession>A0A6V8KTX6</accession>
<evidence type="ECO:0000313" key="4">
    <source>
        <dbReference type="EMBL" id="GFJ87274.1"/>
    </source>
</evidence>
<dbReference type="AlphaFoldDB" id="A0A6V8KTX6"/>
<name>A0A6V8KTX6_9ACTN</name>
<dbReference type="InterPro" id="IPR051677">
    <property type="entry name" value="AfsR-DnrI-RedD_regulator"/>
</dbReference>
<keyword evidence="2" id="KW-0804">Transcription</keyword>
<dbReference type="InterPro" id="IPR005158">
    <property type="entry name" value="BTAD"/>
</dbReference>
<dbReference type="PANTHER" id="PTHR35807">
    <property type="entry name" value="TRANSCRIPTIONAL REGULATOR REDD-RELATED"/>
    <property type="match status" value="1"/>
</dbReference>
<sequence length="438" mass="47936">MRVQDPSRAGSGRTVPTDAELLTSQGGYRLDVDLSTVDLHRFRRAARAAGQSQPAQAHALLRIGLALWRGVPLADVYGSWLADNVIPGLEGERLAALEHRVALDLLLGRHHEVVAELSTMSTEFPLRERLAGLQLIALHRCGRRVDALATFRQLRRRFVDELGIEPSGELDRLHQAILDDREPSFDLAVAGGPLTVAAPHPRSTAPETAQTSLPLVGRERELSQLDALHKARERLVLITGNGGVGKTSLAVQWARGNNSRFPDGQHLVDMRGFHPGSRVTPDEALPLLLISLGVAAEKIPIGIDAQIALYQSRLAGRKALIILDNVAQADQVRPLLSTDPGCMTLVTSRDRLSGLVALDGARRLAVDTLPPPPPWRCLPRLPEWNGSTPTGRPRRGWLSCADTFRWRYGSLAPGWRTDPTSVWTAMSTSWPRTTRSPN</sequence>
<dbReference type="PRINTS" id="PR00364">
    <property type="entry name" value="DISEASERSIST"/>
</dbReference>
<dbReference type="SUPFAM" id="SSF48452">
    <property type="entry name" value="TPR-like"/>
    <property type="match status" value="1"/>
</dbReference>
<dbReference type="Gene3D" id="3.40.50.300">
    <property type="entry name" value="P-loop containing nucleotide triphosphate hydrolases"/>
    <property type="match status" value="1"/>
</dbReference>
<dbReference type="Pfam" id="PF03704">
    <property type="entry name" value="BTAD"/>
    <property type="match status" value="1"/>
</dbReference>
<dbReference type="Gene3D" id="1.25.40.10">
    <property type="entry name" value="Tetratricopeptide repeat domain"/>
    <property type="match status" value="1"/>
</dbReference>
<reference evidence="4 5" key="2">
    <citation type="submission" date="2020-03" db="EMBL/GenBank/DDBJ databases">
        <authorList>
            <person name="Ichikawa N."/>
            <person name="Kimura A."/>
            <person name="Kitahashi Y."/>
            <person name="Uohara A."/>
        </authorList>
    </citation>
    <scope>NUCLEOTIDE SEQUENCE [LARGE SCALE GENOMIC DNA]</scope>
    <source>
        <strain evidence="4 5">NBRC 108638</strain>
    </source>
</reference>